<organism evidence="1 2">
    <name type="scientific">[Clostridium] clostridioforme 90A8</name>
    <dbReference type="NCBI Taxonomy" id="999408"/>
    <lineage>
        <taxon>Bacteria</taxon>
        <taxon>Bacillati</taxon>
        <taxon>Bacillota</taxon>
        <taxon>Clostridia</taxon>
        <taxon>Lachnospirales</taxon>
        <taxon>Lachnospiraceae</taxon>
        <taxon>Enterocloster</taxon>
    </lineage>
</organism>
<sequence>MPEFTRFTETIAKKQDKRVVNITVKPTVTDCTGTLWFTDLMLQEGDKVTGYAINTGTLLEKYNGDDAIAGKRFYNCIVRSSATCIIFNLGSTAAGLDYKVYPIQAMDAGSISLALGAGAHKATFKAAASAGDEFDLLSSNRECLKNNAATEKDGFFQYSAAGDSKHPITVADKKSARIYVEFQEMQDGSDLI</sequence>
<dbReference type="RefSeq" id="WP_002593392.1">
    <property type="nucleotide sequence ID" value="NZ_KB850977.1"/>
</dbReference>
<dbReference type="PATRIC" id="fig|999408.3.peg.3248"/>
<dbReference type="EMBL" id="AGYR01000034">
    <property type="protein sequence ID" value="ENZ13277.1"/>
    <property type="molecule type" value="Genomic_DNA"/>
</dbReference>
<accession>A0A0E2HML7</accession>
<dbReference type="HOGENOM" id="CLU_1406611_0_0_9"/>
<protein>
    <submittedName>
        <fullName evidence="1">Uncharacterized protein</fullName>
    </submittedName>
</protein>
<name>A0A0E2HML7_9FIRM</name>
<proteinExistence type="predicted"/>
<reference evidence="1 2" key="1">
    <citation type="submission" date="2013-01" db="EMBL/GenBank/DDBJ databases">
        <title>The Genome Sequence of Clostridium clostridioforme 90A8.</title>
        <authorList>
            <consortium name="The Broad Institute Genome Sequencing Platform"/>
            <person name="Earl A."/>
            <person name="Ward D."/>
            <person name="Feldgarden M."/>
            <person name="Gevers D."/>
            <person name="Courvalin P."/>
            <person name="Lambert T."/>
            <person name="Walker B."/>
            <person name="Young S.K."/>
            <person name="Zeng Q."/>
            <person name="Gargeya S."/>
            <person name="Fitzgerald M."/>
            <person name="Haas B."/>
            <person name="Abouelleil A."/>
            <person name="Alvarado L."/>
            <person name="Arachchi H.M."/>
            <person name="Berlin A.M."/>
            <person name="Chapman S.B."/>
            <person name="Dewar J."/>
            <person name="Goldberg J."/>
            <person name="Griggs A."/>
            <person name="Gujja S."/>
            <person name="Hansen M."/>
            <person name="Howarth C."/>
            <person name="Imamovic A."/>
            <person name="Larimer J."/>
            <person name="McCowan C."/>
            <person name="Murphy C."/>
            <person name="Neiman D."/>
            <person name="Pearson M."/>
            <person name="Priest M."/>
            <person name="Roberts A."/>
            <person name="Saif S."/>
            <person name="Shea T."/>
            <person name="Sisk P."/>
            <person name="Sykes S."/>
            <person name="Wortman J."/>
            <person name="Nusbaum C."/>
            <person name="Birren B."/>
        </authorList>
    </citation>
    <scope>NUCLEOTIDE SEQUENCE [LARGE SCALE GENOMIC DNA]</scope>
    <source>
        <strain evidence="1 2">90A8</strain>
    </source>
</reference>
<gene>
    <name evidence="1" type="ORF">HMPREF1090_03010</name>
</gene>
<dbReference type="Proteomes" id="UP000013085">
    <property type="component" value="Unassembled WGS sequence"/>
</dbReference>
<dbReference type="AlphaFoldDB" id="A0A0E2HML7"/>
<evidence type="ECO:0000313" key="2">
    <source>
        <dbReference type="Proteomes" id="UP000013085"/>
    </source>
</evidence>
<evidence type="ECO:0000313" key="1">
    <source>
        <dbReference type="EMBL" id="ENZ13277.1"/>
    </source>
</evidence>
<comment type="caution">
    <text evidence="1">The sequence shown here is derived from an EMBL/GenBank/DDBJ whole genome shotgun (WGS) entry which is preliminary data.</text>
</comment>